<dbReference type="Gene3D" id="3.40.109.10">
    <property type="entry name" value="NADH Oxidase"/>
    <property type="match status" value="1"/>
</dbReference>
<evidence type="ECO:0000256" key="5">
    <source>
        <dbReference type="ARBA" id="ARBA00022857"/>
    </source>
</evidence>
<evidence type="ECO:0000313" key="8">
    <source>
        <dbReference type="EMBL" id="AXG74884.1"/>
    </source>
</evidence>
<evidence type="ECO:0000256" key="2">
    <source>
        <dbReference type="ARBA" id="ARBA00007118"/>
    </source>
</evidence>
<dbReference type="SUPFAM" id="SSF55469">
    <property type="entry name" value="FMN-dependent nitroreductase-like"/>
    <property type="match status" value="1"/>
</dbReference>
<protein>
    <submittedName>
        <fullName evidence="8">NAD(P)H-dependent oxidoreductase</fullName>
    </submittedName>
</protein>
<dbReference type="PANTHER" id="PTHR43673">
    <property type="entry name" value="NAD(P)H NITROREDUCTASE YDGI-RELATED"/>
    <property type="match status" value="1"/>
</dbReference>
<comment type="similarity">
    <text evidence="2">Belongs to the nitroreductase family.</text>
</comment>
<dbReference type="InterPro" id="IPR029479">
    <property type="entry name" value="Nitroreductase"/>
</dbReference>
<evidence type="ECO:0000256" key="4">
    <source>
        <dbReference type="ARBA" id="ARBA00022643"/>
    </source>
</evidence>
<name>A0A345HE74_9FLAO</name>
<dbReference type="PANTHER" id="PTHR43673:SF2">
    <property type="entry name" value="NITROREDUCTASE"/>
    <property type="match status" value="1"/>
</dbReference>
<gene>
    <name evidence="8" type="ORF">DVK85_11865</name>
</gene>
<feature type="domain" description="Nitroreductase" evidence="7">
    <location>
        <begin position="9"/>
        <end position="186"/>
    </location>
</feature>
<dbReference type="CDD" id="cd02149">
    <property type="entry name" value="NfsB-like"/>
    <property type="match status" value="1"/>
</dbReference>
<dbReference type="EMBL" id="CP031188">
    <property type="protein sequence ID" value="AXG74884.1"/>
    <property type="molecule type" value="Genomic_DNA"/>
</dbReference>
<dbReference type="OrthoDB" id="9809288at2"/>
<evidence type="ECO:0000256" key="3">
    <source>
        <dbReference type="ARBA" id="ARBA00022630"/>
    </source>
</evidence>
<dbReference type="GO" id="GO:0016491">
    <property type="term" value="F:oxidoreductase activity"/>
    <property type="evidence" value="ECO:0007669"/>
    <property type="project" value="UniProtKB-KW"/>
</dbReference>
<sequence>MNNYIENLNWRYATKKYDTEKKVSNEDLKTLKEAVRLSVSSMGIQPYKIFIINDPEVRQKLKPVAYNQGGVTDASHLFVFANEVNVGQKHIDAYTDNIIATRGITKQDIAPFVNSMENFIGALDDANKKFWTAKQAYLAMNSLIIAAAVLKIDATPMEGFDKAEFNKILGLDEMGLNAAVVATVGYRHEDDIFQHMKKVRKSENELFVTI</sequence>
<keyword evidence="6" id="KW-0560">Oxidoreductase</keyword>
<organism evidence="8 9">
    <name type="scientific">Flavobacterium arcticum</name>
    <dbReference type="NCBI Taxonomy" id="1784713"/>
    <lineage>
        <taxon>Bacteria</taxon>
        <taxon>Pseudomonadati</taxon>
        <taxon>Bacteroidota</taxon>
        <taxon>Flavobacteriia</taxon>
        <taxon>Flavobacteriales</taxon>
        <taxon>Flavobacteriaceae</taxon>
        <taxon>Flavobacterium</taxon>
    </lineage>
</organism>
<dbReference type="Pfam" id="PF00881">
    <property type="entry name" value="Nitroreductase"/>
    <property type="match status" value="1"/>
</dbReference>
<evidence type="ECO:0000256" key="1">
    <source>
        <dbReference type="ARBA" id="ARBA00001917"/>
    </source>
</evidence>
<comment type="cofactor">
    <cofactor evidence="1">
        <name>FMN</name>
        <dbReference type="ChEBI" id="CHEBI:58210"/>
    </cofactor>
</comment>
<evidence type="ECO:0000256" key="6">
    <source>
        <dbReference type="ARBA" id="ARBA00023002"/>
    </source>
</evidence>
<keyword evidence="3" id="KW-0285">Flavoprotein</keyword>
<dbReference type="RefSeq" id="WP_114678642.1">
    <property type="nucleotide sequence ID" value="NZ_CP031188.1"/>
</dbReference>
<dbReference type="InterPro" id="IPR033878">
    <property type="entry name" value="NfsB-like"/>
</dbReference>
<proteinExistence type="inferred from homology"/>
<dbReference type="InterPro" id="IPR000415">
    <property type="entry name" value="Nitroreductase-like"/>
</dbReference>
<evidence type="ECO:0000259" key="7">
    <source>
        <dbReference type="Pfam" id="PF00881"/>
    </source>
</evidence>
<dbReference type="Proteomes" id="UP000253951">
    <property type="component" value="Chromosome"/>
</dbReference>
<accession>A0A345HE74</accession>
<dbReference type="AlphaFoldDB" id="A0A345HE74"/>
<evidence type="ECO:0000313" key="9">
    <source>
        <dbReference type="Proteomes" id="UP000253951"/>
    </source>
</evidence>
<reference evidence="8 9" key="1">
    <citation type="submission" date="2018-07" db="EMBL/GenBank/DDBJ databases">
        <title>Complete genome sequence of Flavobacterium arcticum type strain SM1502T.</title>
        <authorList>
            <person name="Li Y."/>
            <person name="Li D.-D."/>
        </authorList>
    </citation>
    <scope>NUCLEOTIDE SEQUENCE [LARGE SCALE GENOMIC DNA]</scope>
    <source>
        <strain evidence="8 9">SM1502</strain>
    </source>
</reference>
<keyword evidence="5" id="KW-0521">NADP</keyword>
<dbReference type="KEGG" id="fat:DVK85_11865"/>
<keyword evidence="4" id="KW-0288">FMN</keyword>
<keyword evidence="9" id="KW-1185">Reference proteome</keyword>